<dbReference type="FunFam" id="3.40.50.1970:FF:000003">
    <property type="entry name" value="Alcohol dehydrogenase, iron-containing"/>
    <property type="match status" value="1"/>
</dbReference>
<accession>A0A8J7M4A7</accession>
<keyword evidence="3" id="KW-0560">Oxidoreductase</keyword>
<comment type="catalytic activity">
    <reaction evidence="4">
        <text>a primary alcohol + NAD(+) = an aldehyde + NADH + H(+)</text>
        <dbReference type="Rhea" id="RHEA:10736"/>
        <dbReference type="ChEBI" id="CHEBI:15378"/>
        <dbReference type="ChEBI" id="CHEBI:15734"/>
        <dbReference type="ChEBI" id="CHEBI:17478"/>
        <dbReference type="ChEBI" id="CHEBI:57540"/>
        <dbReference type="ChEBI" id="CHEBI:57945"/>
        <dbReference type="EC" id="1.1.1.1"/>
    </reaction>
</comment>
<dbReference type="CDD" id="cd08183">
    <property type="entry name" value="Fe-ADH-like"/>
    <property type="match status" value="1"/>
</dbReference>
<dbReference type="InterPro" id="IPR039697">
    <property type="entry name" value="Alcohol_dehydrogenase_Fe"/>
</dbReference>
<evidence type="ECO:0000256" key="3">
    <source>
        <dbReference type="ARBA" id="ARBA00023002"/>
    </source>
</evidence>
<organism evidence="7 8">
    <name type="scientific">Thermohalobaculum xanthum</name>
    <dbReference type="NCBI Taxonomy" id="2753746"/>
    <lineage>
        <taxon>Bacteria</taxon>
        <taxon>Pseudomonadati</taxon>
        <taxon>Pseudomonadota</taxon>
        <taxon>Alphaproteobacteria</taxon>
        <taxon>Rhodobacterales</taxon>
        <taxon>Paracoccaceae</taxon>
        <taxon>Thermohalobaculum</taxon>
    </lineage>
</organism>
<comment type="cofactor">
    <cofactor evidence="1">
        <name>Fe cation</name>
        <dbReference type="ChEBI" id="CHEBI:24875"/>
    </cofactor>
</comment>
<feature type="domain" description="Fe-containing alcohol dehydrogenase-like C-terminal" evidence="6">
    <location>
        <begin position="198"/>
        <end position="392"/>
    </location>
</feature>
<evidence type="ECO:0000256" key="1">
    <source>
        <dbReference type="ARBA" id="ARBA00001962"/>
    </source>
</evidence>
<evidence type="ECO:0000259" key="5">
    <source>
        <dbReference type="Pfam" id="PF00465"/>
    </source>
</evidence>
<dbReference type="Gene3D" id="1.20.1090.10">
    <property type="entry name" value="Dehydroquinate synthase-like - alpha domain"/>
    <property type="match status" value="1"/>
</dbReference>
<feature type="domain" description="Alcohol dehydrogenase iron-type/glycerol dehydrogenase GldA" evidence="5">
    <location>
        <begin position="22"/>
        <end position="187"/>
    </location>
</feature>
<dbReference type="InterPro" id="IPR001670">
    <property type="entry name" value="ADH_Fe/GldA"/>
</dbReference>
<dbReference type="AlphaFoldDB" id="A0A8J7M4A7"/>
<evidence type="ECO:0000256" key="2">
    <source>
        <dbReference type="ARBA" id="ARBA00007358"/>
    </source>
</evidence>
<dbReference type="Proteomes" id="UP000655420">
    <property type="component" value="Unassembled WGS sequence"/>
</dbReference>
<dbReference type="PANTHER" id="PTHR11496">
    <property type="entry name" value="ALCOHOL DEHYDROGENASE"/>
    <property type="match status" value="1"/>
</dbReference>
<gene>
    <name evidence="7" type="ORF">H0I76_02975</name>
</gene>
<reference evidence="7" key="1">
    <citation type="submission" date="2020-12" db="EMBL/GenBank/DDBJ databases">
        <title>Bacterial taxonomy.</title>
        <authorList>
            <person name="Pan X."/>
        </authorList>
    </citation>
    <scope>NUCLEOTIDE SEQUENCE</scope>
    <source>
        <strain evidence="7">M0105</strain>
    </source>
</reference>
<evidence type="ECO:0000259" key="6">
    <source>
        <dbReference type="Pfam" id="PF25137"/>
    </source>
</evidence>
<protein>
    <submittedName>
        <fullName evidence="7">Iron-containing alcohol dehydrogenase</fullName>
    </submittedName>
</protein>
<keyword evidence="8" id="KW-1185">Reference proteome</keyword>
<evidence type="ECO:0000256" key="4">
    <source>
        <dbReference type="ARBA" id="ARBA00049243"/>
    </source>
</evidence>
<dbReference type="Gene3D" id="3.40.50.1970">
    <property type="match status" value="1"/>
</dbReference>
<evidence type="ECO:0000313" key="8">
    <source>
        <dbReference type="Proteomes" id="UP000655420"/>
    </source>
</evidence>
<dbReference type="EMBL" id="JAEHHL010000001">
    <property type="protein sequence ID" value="MBK0398141.1"/>
    <property type="molecule type" value="Genomic_DNA"/>
</dbReference>
<dbReference type="SUPFAM" id="SSF56796">
    <property type="entry name" value="Dehydroquinate synthase-like"/>
    <property type="match status" value="1"/>
</dbReference>
<dbReference type="Pfam" id="PF25137">
    <property type="entry name" value="ADH_Fe_C"/>
    <property type="match status" value="1"/>
</dbReference>
<evidence type="ECO:0000313" key="7">
    <source>
        <dbReference type="EMBL" id="MBK0398141.1"/>
    </source>
</evidence>
<dbReference type="PANTHER" id="PTHR11496:SF102">
    <property type="entry name" value="ALCOHOL DEHYDROGENASE 4"/>
    <property type="match status" value="1"/>
</dbReference>
<proteinExistence type="inferred from homology"/>
<dbReference type="GO" id="GO:0046872">
    <property type="term" value="F:metal ion binding"/>
    <property type="evidence" value="ECO:0007669"/>
    <property type="project" value="InterPro"/>
</dbReference>
<sequence>MEGCGAPHAEPVSAWSFATAGEIRFGPGVARDAVEAAAAAGGRALVVCGRTPGRAAWLTEALAARGLGVEVIATPGEPDLGMLDAAVEVARGFGPDAVIGVGGGSAIDAAKAVAGLVHEPGAVLDHLEVVGRGLPLTSTPPVLIAVPTTAGTGAEVTRNAVIGVPEHGRKVSLRDARLLPRLALVDPDLTLGLSRAVTAATGLDALTQVIEPWLSPFATPLTDALCEAAIPRGLEALPRVLERPDDREARREMAWVSLCGGLALANAKLGAVHGLAGVIGGRTGAAHGAICGRLLPRVLVANEAALSRRAPGDRSLARLADLRRAIAGALGGAESEAFATLERLVDAAGVPGIVAMGIRPGDVAAIAEASGASSSMKGNPVALTVEELSAVLAP</sequence>
<comment type="similarity">
    <text evidence="2">Belongs to the iron-containing alcohol dehydrogenase family.</text>
</comment>
<dbReference type="InterPro" id="IPR056798">
    <property type="entry name" value="ADH_Fe_C"/>
</dbReference>
<dbReference type="GO" id="GO:0004022">
    <property type="term" value="F:alcohol dehydrogenase (NAD+) activity"/>
    <property type="evidence" value="ECO:0007669"/>
    <property type="project" value="UniProtKB-EC"/>
</dbReference>
<comment type="caution">
    <text evidence="7">The sequence shown here is derived from an EMBL/GenBank/DDBJ whole genome shotgun (WGS) entry which is preliminary data.</text>
</comment>
<name>A0A8J7M4A7_9RHOB</name>
<dbReference type="Pfam" id="PF00465">
    <property type="entry name" value="Fe-ADH"/>
    <property type="match status" value="1"/>
</dbReference>